<feature type="compositionally biased region" description="Basic and acidic residues" evidence="1">
    <location>
        <begin position="74"/>
        <end position="86"/>
    </location>
</feature>
<feature type="region of interest" description="Disordered" evidence="1">
    <location>
        <begin position="58"/>
        <end position="89"/>
    </location>
</feature>
<evidence type="ECO:0000313" key="2">
    <source>
        <dbReference type="EMBL" id="KIW05949.1"/>
    </source>
</evidence>
<sequence length="106" mass="11789">MNSAWREFEHLSAVLCSWDQSVGMANEDSTRLSSKLITPCTCEAPRAFAVRNRNMMNTNFATSSGSPKGIGTSRNEHNRGHVETKKSTNQRAASYLCSNLFQSQPF</sequence>
<reference evidence="2 3" key="1">
    <citation type="submission" date="2015-01" db="EMBL/GenBank/DDBJ databases">
        <title>The Genome Sequence of Ochroconis gallopava CBS43764.</title>
        <authorList>
            <consortium name="The Broad Institute Genomics Platform"/>
            <person name="Cuomo C."/>
            <person name="de Hoog S."/>
            <person name="Gorbushina A."/>
            <person name="Stielow B."/>
            <person name="Teixiera M."/>
            <person name="Abouelleil A."/>
            <person name="Chapman S.B."/>
            <person name="Priest M."/>
            <person name="Young S.K."/>
            <person name="Wortman J."/>
            <person name="Nusbaum C."/>
            <person name="Birren B."/>
        </authorList>
    </citation>
    <scope>NUCLEOTIDE SEQUENCE [LARGE SCALE GENOMIC DNA]</scope>
    <source>
        <strain evidence="2 3">CBS 43764</strain>
    </source>
</reference>
<proteinExistence type="predicted"/>
<dbReference type="VEuPathDB" id="FungiDB:PV09_03138"/>
<name>A0A0D2B406_9PEZI</name>
<dbReference type="AlphaFoldDB" id="A0A0D2B406"/>
<dbReference type="Proteomes" id="UP000053259">
    <property type="component" value="Unassembled WGS sequence"/>
</dbReference>
<dbReference type="GeneID" id="27311111"/>
<protein>
    <submittedName>
        <fullName evidence="2">Uncharacterized protein</fullName>
    </submittedName>
</protein>
<evidence type="ECO:0000313" key="3">
    <source>
        <dbReference type="Proteomes" id="UP000053259"/>
    </source>
</evidence>
<dbReference type="HOGENOM" id="CLU_2225249_0_0_1"/>
<gene>
    <name evidence="2" type="ORF">PV09_03138</name>
</gene>
<dbReference type="RefSeq" id="XP_016215818.1">
    <property type="nucleotide sequence ID" value="XM_016356295.1"/>
</dbReference>
<dbReference type="InParanoid" id="A0A0D2B406"/>
<keyword evidence="3" id="KW-1185">Reference proteome</keyword>
<dbReference type="EMBL" id="KN847536">
    <property type="protein sequence ID" value="KIW05949.1"/>
    <property type="molecule type" value="Genomic_DNA"/>
</dbReference>
<evidence type="ECO:0000256" key="1">
    <source>
        <dbReference type="SAM" id="MobiDB-lite"/>
    </source>
</evidence>
<accession>A0A0D2B406</accession>
<organism evidence="2 3">
    <name type="scientific">Verruconis gallopava</name>
    <dbReference type="NCBI Taxonomy" id="253628"/>
    <lineage>
        <taxon>Eukaryota</taxon>
        <taxon>Fungi</taxon>
        <taxon>Dikarya</taxon>
        <taxon>Ascomycota</taxon>
        <taxon>Pezizomycotina</taxon>
        <taxon>Dothideomycetes</taxon>
        <taxon>Pleosporomycetidae</taxon>
        <taxon>Venturiales</taxon>
        <taxon>Sympoventuriaceae</taxon>
        <taxon>Verruconis</taxon>
    </lineage>
</organism>